<dbReference type="AlphaFoldDB" id="A0A5R9Q2Y4"/>
<organism evidence="1 2">
    <name type="scientific">Pseudoalteromonas phenolica</name>
    <dbReference type="NCBI Taxonomy" id="161398"/>
    <lineage>
        <taxon>Bacteria</taxon>
        <taxon>Pseudomonadati</taxon>
        <taxon>Pseudomonadota</taxon>
        <taxon>Gammaproteobacteria</taxon>
        <taxon>Alteromonadales</taxon>
        <taxon>Pseudoalteromonadaceae</taxon>
        <taxon>Pseudoalteromonas</taxon>
    </lineage>
</organism>
<evidence type="ECO:0000313" key="2">
    <source>
        <dbReference type="Proteomes" id="UP000309186"/>
    </source>
</evidence>
<reference evidence="1 2" key="1">
    <citation type="submission" date="2018-01" db="EMBL/GenBank/DDBJ databases">
        <title>Co-occurrence of chitin degradation, pigmentation and bioactivity in marine Pseudoalteromonas.</title>
        <authorList>
            <person name="Paulsen S."/>
            <person name="Gram L."/>
            <person name="Machado H."/>
        </authorList>
    </citation>
    <scope>NUCLEOTIDE SEQUENCE [LARGE SCALE GENOMIC DNA]</scope>
    <source>
        <strain evidence="1 2">S3663</strain>
    </source>
</reference>
<dbReference type="Proteomes" id="UP000309186">
    <property type="component" value="Unassembled WGS sequence"/>
</dbReference>
<dbReference type="EMBL" id="PPSW01000014">
    <property type="protein sequence ID" value="TLX47164.1"/>
    <property type="molecule type" value="Genomic_DNA"/>
</dbReference>
<accession>A0A5R9Q2Y4</accession>
<proteinExistence type="predicted"/>
<gene>
    <name evidence="1" type="ORF">C1E24_10190</name>
</gene>
<evidence type="ECO:0000313" key="1">
    <source>
        <dbReference type="EMBL" id="TLX47164.1"/>
    </source>
</evidence>
<comment type="caution">
    <text evidence="1">The sequence shown here is derived from an EMBL/GenBank/DDBJ whole genome shotgun (WGS) entry which is preliminary data.</text>
</comment>
<protein>
    <submittedName>
        <fullName evidence="1">Uncharacterized protein</fullName>
    </submittedName>
</protein>
<sequence length="72" mass="7998">MLRYPNHAALQLRASLEGVGLPNAFCIYKVKIELSKSRLQLRTSFVGVGLFNTSKSSKQPYYNNAACFTTIA</sequence>
<name>A0A5R9Q2Y4_9GAMM</name>